<dbReference type="PIRSF" id="PIRSF017393">
    <property type="entry name" value="MTase_SAV2177"/>
    <property type="match status" value="1"/>
</dbReference>
<accession>A0A1H5VP30</accession>
<keyword evidence="2" id="KW-1185">Reference proteome</keyword>
<dbReference type="GO" id="GO:0032259">
    <property type="term" value="P:methylation"/>
    <property type="evidence" value="ECO:0007669"/>
    <property type="project" value="UniProtKB-KW"/>
</dbReference>
<dbReference type="RefSeq" id="WP_268808526.1">
    <property type="nucleotide sequence ID" value="NZ_FNVT01000001.1"/>
</dbReference>
<gene>
    <name evidence="1" type="ORF">SAMN05444920_101942</name>
</gene>
<dbReference type="Proteomes" id="UP000236732">
    <property type="component" value="Unassembled WGS sequence"/>
</dbReference>
<keyword evidence="1" id="KW-0489">Methyltransferase</keyword>
<reference evidence="1 2" key="1">
    <citation type="submission" date="2016-10" db="EMBL/GenBank/DDBJ databases">
        <authorList>
            <person name="de Groot N.N."/>
        </authorList>
    </citation>
    <scope>NUCLEOTIDE SEQUENCE [LARGE SCALE GENOMIC DNA]</scope>
    <source>
        <strain evidence="1 2">CGMCC 4.7037</strain>
    </source>
</reference>
<organism evidence="1 2">
    <name type="scientific">Nonomuraea solani</name>
    <dbReference type="NCBI Taxonomy" id="1144553"/>
    <lineage>
        <taxon>Bacteria</taxon>
        <taxon>Bacillati</taxon>
        <taxon>Actinomycetota</taxon>
        <taxon>Actinomycetes</taxon>
        <taxon>Streptosporangiales</taxon>
        <taxon>Streptosporangiaceae</taxon>
        <taxon>Nonomuraea</taxon>
    </lineage>
</organism>
<sequence length="271" mass="29049">MTATEPSVPGVDPSIPSVARMYDYYLGGKDNFPADREAAEKIIAIVPEVRETARDNRAFLGKAVRLMAEHGVRQFLDLGAGLPTRENVHEVARRAAPDARVVYVDNDPIVLAHARALLADDAGTIAVHGDITDPGAILADPAVTGHLDFGRPTAVLMSAVLHFVPGDREAADIVTALRRPLVAGSHLLISHFYTPDSENAKVKAGQQVYKSTQPGALSARSLRQITAFFDDMTLLAPGLVPVKSWRPECDIDRLAEIDLSIPGLVGAVGRL</sequence>
<name>A0A1H5VP30_9ACTN</name>
<dbReference type="EMBL" id="FNVT01000001">
    <property type="protein sequence ID" value="SEF89059.1"/>
    <property type="molecule type" value="Genomic_DNA"/>
</dbReference>
<protein>
    <submittedName>
        <fullName evidence="1">S-adenosyl methyltransferase</fullName>
    </submittedName>
</protein>
<keyword evidence="1" id="KW-0808">Transferase</keyword>
<proteinExistence type="predicted"/>
<dbReference type="AlphaFoldDB" id="A0A1H5VP30"/>
<dbReference type="InterPro" id="IPR006764">
    <property type="entry name" value="SAM_dep_MeTrfase_SAV2177_type"/>
</dbReference>
<dbReference type="InterPro" id="IPR029063">
    <property type="entry name" value="SAM-dependent_MTases_sf"/>
</dbReference>
<dbReference type="SUPFAM" id="SSF53335">
    <property type="entry name" value="S-adenosyl-L-methionine-dependent methyltransferases"/>
    <property type="match status" value="1"/>
</dbReference>
<dbReference type="CDD" id="cd02440">
    <property type="entry name" value="AdoMet_MTases"/>
    <property type="match status" value="1"/>
</dbReference>
<dbReference type="Gene3D" id="3.40.50.150">
    <property type="entry name" value="Vaccinia Virus protein VP39"/>
    <property type="match status" value="1"/>
</dbReference>
<evidence type="ECO:0000313" key="1">
    <source>
        <dbReference type="EMBL" id="SEF89059.1"/>
    </source>
</evidence>
<dbReference type="Pfam" id="PF04672">
    <property type="entry name" value="Methyltransf_19"/>
    <property type="match status" value="1"/>
</dbReference>
<evidence type="ECO:0000313" key="2">
    <source>
        <dbReference type="Proteomes" id="UP000236732"/>
    </source>
</evidence>
<dbReference type="GO" id="GO:0008168">
    <property type="term" value="F:methyltransferase activity"/>
    <property type="evidence" value="ECO:0007669"/>
    <property type="project" value="UniProtKB-KW"/>
</dbReference>